<evidence type="ECO:0000259" key="1">
    <source>
        <dbReference type="Pfam" id="PF13020"/>
    </source>
</evidence>
<protein>
    <submittedName>
        <fullName evidence="2">Uncharacterized protein DUF3883</fullName>
    </submittedName>
</protein>
<dbReference type="Proteomes" id="UP000323166">
    <property type="component" value="Unassembled WGS sequence"/>
</dbReference>
<dbReference type="InterPro" id="IPR024975">
    <property type="entry name" value="NOV_C"/>
</dbReference>
<dbReference type="AlphaFoldDB" id="A0A5S4ZM82"/>
<gene>
    <name evidence="2" type="ORF">LX24_02990</name>
</gene>
<keyword evidence="3" id="KW-1185">Reference proteome</keyword>
<dbReference type="RefSeq" id="WP_166512889.1">
    <property type="nucleotide sequence ID" value="NZ_VNHM01000048.1"/>
</dbReference>
<dbReference type="Pfam" id="PF13020">
    <property type="entry name" value="NOV_C"/>
    <property type="match status" value="1"/>
</dbReference>
<comment type="caution">
    <text evidence="2">The sequence shown here is derived from an EMBL/GenBank/DDBJ whole genome shotgun (WGS) entry which is preliminary data.</text>
</comment>
<name>A0A5S4ZM82_9FIRM</name>
<evidence type="ECO:0000313" key="2">
    <source>
        <dbReference type="EMBL" id="TYO88923.1"/>
    </source>
</evidence>
<reference evidence="2 3" key="1">
    <citation type="submission" date="2019-07" db="EMBL/GenBank/DDBJ databases">
        <title>Genomic Encyclopedia of Type Strains, Phase I: the one thousand microbial genomes (KMG-I) project.</title>
        <authorList>
            <person name="Kyrpides N."/>
        </authorList>
    </citation>
    <scope>NUCLEOTIDE SEQUENCE [LARGE SCALE GENOMIC DNA]</scope>
    <source>
        <strain evidence="2 3">DSM 6562</strain>
    </source>
</reference>
<sequence>MNEKVKQINKYREKLDVGEKGEIFVLEYEKKQLTNYPRLAKRVRRVSTYAPRAGYDIQSYFPDGRLKFIEVKATTGADEPFEITDNEWQIARQFGQSYYIYRVYNLNSEKPMISIIENPTNCIYREPLVWKVHYSAQKLKEHFSSNSCTESNLSSTKINNSFLNLPREIKFFTIASNAKKPREVILSIKVENKPWISNCQICGEEEAGIYFVGFNGFQFLNEGHYLCLNCLLKYRELFL</sequence>
<organism evidence="2 3">
    <name type="scientific">Desulfallas thermosapovorans DSM 6562</name>
    <dbReference type="NCBI Taxonomy" id="1121431"/>
    <lineage>
        <taxon>Bacteria</taxon>
        <taxon>Bacillati</taxon>
        <taxon>Bacillota</taxon>
        <taxon>Clostridia</taxon>
        <taxon>Eubacteriales</taxon>
        <taxon>Desulfallaceae</taxon>
        <taxon>Desulfallas</taxon>
    </lineage>
</organism>
<proteinExistence type="predicted"/>
<evidence type="ECO:0000313" key="3">
    <source>
        <dbReference type="Proteomes" id="UP000323166"/>
    </source>
</evidence>
<dbReference type="EMBL" id="VNHM01000048">
    <property type="protein sequence ID" value="TYO88923.1"/>
    <property type="molecule type" value="Genomic_DNA"/>
</dbReference>
<feature type="domain" description="Protein NO VEIN C-terminal" evidence="1">
    <location>
        <begin position="21"/>
        <end position="111"/>
    </location>
</feature>
<accession>A0A5S4ZM82</accession>